<reference evidence="2 3" key="1">
    <citation type="submission" date="2021-06" db="EMBL/GenBank/DDBJ databases">
        <title>Caerostris extrusa draft genome.</title>
        <authorList>
            <person name="Kono N."/>
            <person name="Arakawa K."/>
        </authorList>
    </citation>
    <scope>NUCLEOTIDE SEQUENCE [LARGE SCALE GENOMIC DNA]</scope>
</reference>
<dbReference type="AlphaFoldDB" id="A0AAV4W1I5"/>
<comment type="caution">
    <text evidence="2">The sequence shown here is derived from an EMBL/GenBank/DDBJ whole genome shotgun (WGS) entry which is preliminary data.</text>
</comment>
<proteinExistence type="predicted"/>
<accession>A0AAV4W1I5</accession>
<feature type="region of interest" description="Disordered" evidence="1">
    <location>
        <begin position="28"/>
        <end position="60"/>
    </location>
</feature>
<protein>
    <submittedName>
        <fullName evidence="2">Uncharacterized protein</fullName>
    </submittedName>
</protein>
<name>A0AAV4W1I5_CAEEX</name>
<evidence type="ECO:0000256" key="1">
    <source>
        <dbReference type="SAM" id="MobiDB-lite"/>
    </source>
</evidence>
<gene>
    <name evidence="2" type="ORF">CEXT_391501</name>
</gene>
<dbReference type="Proteomes" id="UP001054945">
    <property type="component" value="Unassembled WGS sequence"/>
</dbReference>
<sequence length="101" mass="11681">MRNSKRHLIGSRGLNEVLEMGLFAISGNDNDEELSNRRFDNSSSLSFPEMPKSPISRTSFNPREPIKCRFEFLIHHFTIISPSSPARRRVISFSKVRNIKF</sequence>
<organism evidence="2 3">
    <name type="scientific">Caerostris extrusa</name>
    <name type="common">Bark spider</name>
    <name type="synonym">Caerostris bankana</name>
    <dbReference type="NCBI Taxonomy" id="172846"/>
    <lineage>
        <taxon>Eukaryota</taxon>
        <taxon>Metazoa</taxon>
        <taxon>Ecdysozoa</taxon>
        <taxon>Arthropoda</taxon>
        <taxon>Chelicerata</taxon>
        <taxon>Arachnida</taxon>
        <taxon>Araneae</taxon>
        <taxon>Araneomorphae</taxon>
        <taxon>Entelegynae</taxon>
        <taxon>Araneoidea</taxon>
        <taxon>Araneidae</taxon>
        <taxon>Caerostris</taxon>
    </lineage>
</organism>
<keyword evidence="3" id="KW-1185">Reference proteome</keyword>
<evidence type="ECO:0000313" key="2">
    <source>
        <dbReference type="EMBL" id="GIY75779.1"/>
    </source>
</evidence>
<dbReference type="EMBL" id="BPLR01015387">
    <property type="protein sequence ID" value="GIY75779.1"/>
    <property type="molecule type" value="Genomic_DNA"/>
</dbReference>
<evidence type="ECO:0000313" key="3">
    <source>
        <dbReference type="Proteomes" id="UP001054945"/>
    </source>
</evidence>